<dbReference type="PROSITE" id="PS50262">
    <property type="entry name" value="G_PROTEIN_RECEP_F1_2"/>
    <property type="match status" value="1"/>
</dbReference>
<keyword evidence="7" id="KW-0807">Transducer</keyword>
<comment type="caution">
    <text evidence="10">The sequence shown here is derived from an EMBL/GenBank/DDBJ whole genome shotgun (WGS) entry which is preliminary data.</text>
</comment>
<dbReference type="Gene3D" id="1.20.1070.10">
    <property type="entry name" value="Rhodopsin 7-helix transmembrane proteins"/>
    <property type="match status" value="1"/>
</dbReference>
<feature type="domain" description="G-protein coupled receptors family 1 profile" evidence="9">
    <location>
        <begin position="33"/>
        <end position="298"/>
    </location>
</feature>
<feature type="transmembrane region" description="Helical" evidence="8">
    <location>
        <begin position="179"/>
        <end position="206"/>
    </location>
</feature>
<evidence type="ECO:0000256" key="7">
    <source>
        <dbReference type="ARBA" id="ARBA00023224"/>
    </source>
</evidence>
<evidence type="ECO:0000256" key="3">
    <source>
        <dbReference type="ARBA" id="ARBA00022989"/>
    </source>
</evidence>
<evidence type="ECO:0000256" key="4">
    <source>
        <dbReference type="ARBA" id="ARBA00023040"/>
    </source>
</evidence>
<dbReference type="Proteomes" id="UP000663832">
    <property type="component" value="Unassembled WGS sequence"/>
</dbReference>
<evidence type="ECO:0000256" key="6">
    <source>
        <dbReference type="ARBA" id="ARBA00023170"/>
    </source>
</evidence>
<dbReference type="InterPro" id="IPR017452">
    <property type="entry name" value="GPCR_Rhodpsn_7TM"/>
</dbReference>
<evidence type="ECO:0000313" key="10">
    <source>
        <dbReference type="EMBL" id="CAF1263256.1"/>
    </source>
</evidence>
<keyword evidence="2 8" id="KW-0812">Transmembrane</keyword>
<keyword evidence="4" id="KW-0297">G-protein coupled receptor</keyword>
<sequence>MSSVDVTIHQINTAVTAVVLFISIINFIFGGIGLIFNVLIFTRPSLRGEPCSLYFLFSTFFNLFFIFVIVPVRIVSEGFNMDLANFNLVICKTELFTFYIARTIPCWLIAFACADRYFKSSATINIRQISSYKIAKIAIGIIIIAIIILYSHMLIFYNISYVYDQFGNLTPACYGQKGIYRTFIAFWAMILYSLCPSLLMLLFGCLTLNNLHQHRKVIPMVPQNNHTIRRTDTQLSRMLAFQVLVIVISTLPFSIYRLYASFTISIPKDSLRLAKENLAYEIASMLTQFAHSTSFYLYTLTGSAFRKEFFKIIRQHRHQNRIGFTKAQDEIHQISMMPTHR</sequence>
<dbReference type="Pfam" id="PF00001">
    <property type="entry name" value="7tm_1"/>
    <property type="match status" value="1"/>
</dbReference>
<gene>
    <name evidence="10" type="ORF">QVE165_LOCUS29173</name>
</gene>
<dbReference type="EMBL" id="CAJNOM010000232">
    <property type="protein sequence ID" value="CAF1263256.1"/>
    <property type="molecule type" value="Genomic_DNA"/>
</dbReference>
<feature type="transmembrane region" description="Helical" evidence="8">
    <location>
        <begin position="20"/>
        <end position="41"/>
    </location>
</feature>
<keyword evidence="6" id="KW-0675">Receptor</keyword>
<proteinExistence type="predicted"/>
<dbReference type="AlphaFoldDB" id="A0A815AXW3"/>
<evidence type="ECO:0000256" key="1">
    <source>
        <dbReference type="ARBA" id="ARBA00004141"/>
    </source>
</evidence>
<dbReference type="PANTHER" id="PTHR24243:SF233">
    <property type="entry name" value="THYROTROPIN-RELEASING HORMONE RECEPTOR"/>
    <property type="match status" value="1"/>
</dbReference>
<reference evidence="10" key="1">
    <citation type="submission" date="2021-02" db="EMBL/GenBank/DDBJ databases">
        <authorList>
            <person name="Nowell W R."/>
        </authorList>
    </citation>
    <scope>NUCLEOTIDE SEQUENCE</scope>
</reference>
<dbReference type="GO" id="GO:0005886">
    <property type="term" value="C:plasma membrane"/>
    <property type="evidence" value="ECO:0007669"/>
    <property type="project" value="TreeGrafter"/>
</dbReference>
<dbReference type="PANTHER" id="PTHR24243">
    <property type="entry name" value="G-PROTEIN COUPLED RECEPTOR"/>
    <property type="match status" value="1"/>
</dbReference>
<keyword evidence="5 8" id="KW-0472">Membrane</keyword>
<evidence type="ECO:0000313" key="11">
    <source>
        <dbReference type="Proteomes" id="UP000663832"/>
    </source>
</evidence>
<name>A0A815AXW3_9BILA</name>
<dbReference type="OrthoDB" id="9996714at2759"/>
<feature type="transmembrane region" description="Helical" evidence="8">
    <location>
        <begin position="134"/>
        <end position="159"/>
    </location>
</feature>
<keyword evidence="11" id="KW-1185">Reference proteome</keyword>
<evidence type="ECO:0000256" key="8">
    <source>
        <dbReference type="SAM" id="Phobius"/>
    </source>
</evidence>
<feature type="transmembrane region" description="Helical" evidence="8">
    <location>
        <begin position="53"/>
        <end position="75"/>
    </location>
</feature>
<feature type="transmembrane region" description="Helical" evidence="8">
    <location>
        <begin position="95"/>
        <end position="114"/>
    </location>
</feature>
<dbReference type="InterPro" id="IPR000276">
    <property type="entry name" value="GPCR_Rhodpsn"/>
</dbReference>
<feature type="transmembrane region" description="Helical" evidence="8">
    <location>
        <begin position="239"/>
        <end position="259"/>
    </location>
</feature>
<keyword evidence="3 8" id="KW-1133">Transmembrane helix</keyword>
<dbReference type="GO" id="GO:0004930">
    <property type="term" value="F:G protein-coupled receptor activity"/>
    <property type="evidence" value="ECO:0007669"/>
    <property type="project" value="UniProtKB-KW"/>
</dbReference>
<evidence type="ECO:0000256" key="2">
    <source>
        <dbReference type="ARBA" id="ARBA00022692"/>
    </source>
</evidence>
<evidence type="ECO:0000259" key="9">
    <source>
        <dbReference type="PROSITE" id="PS50262"/>
    </source>
</evidence>
<evidence type="ECO:0000256" key="5">
    <source>
        <dbReference type="ARBA" id="ARBA00023136"/>
    </source>
</evidence>
<comment type="subcellular location">
    <subcellularLocation>
        <location evidence="1">Membrane</location>
        <topology evidence="1">Multi-pass membrane protein</topology>
    </subcellularLocation>
</comment>
<protein>
    <recommendedName>
        <fullName evidence="9">G-protein coupled receptors family 1 profile domain-containing protein</fullName>
    </recommendedName>
</protein>
<dbReference type="SUPFAM" id="SSF81321">
    <property type="entry name" value="Family A G protein-coupled receptor-like"/>
    <property type="match status" value="1"/>
</dbReference>
<accession>A0A815AXW3</accession>
<organism evidence="10 11">
    <name type="scientific">Adineta steineri</name>
    <dbReference type="NCBI Taxonomy" id="433720"/>
    <lineage>
        <taxon>Eukaryota</taxon>
        <taxon>Metazoa</taxon>
        <taxon>Spiralia</taxon>
        <taxon>Gnathifera</taxon>
        <taxon>Rotifera</taxon>
        <taxon>Eurotatoria</taxon>
        <taxon>Bdelloidea</taxon>
        <taxon>Adinetida</taxon>
        <taxon>Adinetidae</taxon>
        <taxon>Adineta</taxon>
    </lineage>
</organism>